<gene>
    <name evidence="1" type="ORF">BN7_3474</name>
</gene>
<proteinExistence type="predicted"/>
<organism evidence="1 2">
    <name type="scientific">Wickerhamomyces ciferrii (strain ATCC 14091 / BCRC 22168 / CBS 111 / JCM 3599 / NBRC 0793 / NRRL Y-1031 F-60-10)</name>
    <name type="common">Yeast</name>
    <name type="synonym">Pichia ciferrii</name>
    <dbReference type="NCBI Taxonomy" id="1206466"/>
    <lineage>
        <taxon>Eukaryota</taxon>
        <taxon>Fungi</taxon>
        <taxon>Dikarya</taxon>
        <taxon>Ascomycota</taxon>
        <taxon>Saccharomycotina</taxon>
        <taxon>Saccharomycetes</taxon>
        <taxon>Phaffomycetales</taxon>
        <taxon>Wickerhamomycetaceae</taxon>
        <taxon>Wickerhamomyces</taxon>
    </lineage>
</organism>
<reference evidence="1 2" key="1">
    <citation type="journal article" date="2012" name="Eukaryot. Cell">
        <title>Draft genome sequence of Wickerhamomyces ciferrii NRRL Y-1031 F-60-10.</title>
        <authorList>
            <person name="Schneider J."/>
            <person name="Andrea H."/>
            <person name="Blom J."/>
            <person name="Jaenicke S."/>
            <person name="Ruckert C."/>
            <person name="Schorsch C."/>
            <person name="Szczepanowski R."/>
            <person name="Farwick M."/>
            <person name="Goesmann A."/>
            <person name="Puhler A."/>
            <person name="Schaffer S."/>
            <person name="Tauch A."/>
            <person name="Kohler T."/>
            <person name="Brinkrolf K."/>
        </authorList>
    </citation>
    <scope>NUCLEOTIDE SEQUENCE [LARGE SCALE GENOMIC DNA]</scope>
    <source>
        <strain evidence="2">ATCC 14091 / BCRC 22168 / CBS 111 / JCM 3599 / NBRC 0793 / NRRL Y-1031 F-60-10</strain>
    </source>
</reference>
<dbReference type="EMBL" id="CAIF01000097">
    <property type="protein sequence ID" value="CCH43919.1"/>
    <property type="molecule type" value="Genomic_DNA"/>
</dbReference>
<dbReference type="SUPFAM" id="SSF52047">
    <property type="entry name" value="RNI-like"/>
    <property type="match status" value="1"/>
</dbReference>
<dbReference type="AlphaFoldDB" id="K0KRJ5"/>
<accession>K0KRJ5</accession>
<dbReference type="Proteomes" id="UP000009328">
    <property type="component" value="Unassembled WGS sequence"/>
</dbReference>
<keyword evidence="2" id="KW-1185">Reference proteome</keyword>
<dbReference type="InParanoid" id="K0KRJ5"/>
<evidence type="ECO:0008006" key="3">
    <source>
        <dbReference type="Google" id="ProtNLM"/>
    </source>
</evidence>
<evidence type="ECO:0000313" key="2">
    <source>
        <dbReference type="Proteomes" id="UP000009328"/>
    </source>
</evidence>
<protein>
    <recommendedName>
        <fullName evidence="3">F-box domain-containing protein</fullName>
    </recommendedName>
</protein>
<dbReference type="HOGENOM" id="CLU_429723_0_0_1"/>
<comment type="caution">
    <text evidence="1">The sequence shown here is derived from an EMBL/GenBank/DDBJ whole genome shotgun (WGS) entry which is preliminary data.</text>
</comment>
<evidence type="ECO:0000313" key="1">
    <source>
        <dbReference type="EMBL" id="CCH43919.1"/>
    </source>
</evidence>
<sequence length="642" mass="75023">MDTDYLQMLKNLPLELFLRVLDNLNPIDLEKFIEIIPGLYNQVKDRYKIIYWPPKVNESQFEDVFENLDAAYKNLENIYQFKGLILLNIKEFGKPSRDLLFNFLLEIEPDMKFKAFKLYVNIDNYHWYYEHEGYRVTDVLFRILRIIPNTFQRFSLPGLKRIELESQYWSPEAFECFDFSDDNSSANQQADDEVNFMGGLDSLSLEGDLSSDILDSKIAIFPQQLILKEQSILPPLARNCFQNITELKIDNVDYDTFGFFEVPNLVHLSITTYNAGLFKVSNFKAKSLETLEIETSNYNLALQSKRINSSLQLINIETPKIKKLKMVCGTFHSAHFVTFDTLEEVTIYQFDFKNSTWTAKDMIIDLESLSTESSQHPFNFISKVKRIRVSNTIPIFTNMHFPNLESLTILDKFYGYDIDRNQIHYIPSSVSEIIFTSDSMLNELIHLARPGIKKIQFPDEYTPDKIRIIDLTVLSRSYPDVECLILENCLIKDSNNVKNHNIKKLDISFRGWNTELSLNFEGAVFSQLRKFSLRHPGPFNRKVHQKDYLNLKNFEAPNLKKLVIEDFHIEHHLSTLAFPKLKKLTIDYISSLEIVSSKILKTVHLDYGIKSCNIGKLQFGEFRKSIKFYPPSNIEREPWMNT</sequence>
<name>K0KRJ5_WICCF</name>